<comment type="similarity">
    <text evidence="5">Belongs to the complex I subunit 2 family.</text>
</comment>
<dbReference type="HAMAP" id="MF_00445">
    <property type="entry name" value="NDH1_NuoN_1"/>
    <property type="match status" value="1"/>
</dbReference>
<keyword evidence="5 8" id="KW-0830">Ubiquinone</keyword>
<dbReference type="InterPro" id="IPR001750">
    <property type="entry name" value="ND/Mrp_TM"/>
</dbReference>
<keyword evidence="9" id="KW-1185">Reference proteome</keyword>
<dbReference type="GO" id="GO:0048038">
    <property type="term" value="F:quinone binding"/>
    <property type="evidence" value="ECO:0007669"/>
    <property type="project" value="UniProtKB-KW"/>
</dbReference>
<feature type="transmembrane region" description="Helical" evidence="5">
    <location>
        <begin position="77"/>
        <end position="94"/>
    </location>
</feature>
<feature type="transmembrane region" description="Helical" evidence="5">
    <location>
        <begin position="300"/>
        <end position="321"/>
    </location>
</feature>
<reference evidence="9" key="1">
    <citation type="submission" date="2016-01" db="EMBL/GenBank/DDBJ databases">
        <title>Draft genome of Chromobacterium sp. F49.</title>
        <authorList>
            <person name="Hong K.W."/>
        </authorList>
    </citation>
    <scope>NUCLEOTIDE SEQUENCE [LARGE SCALE GENOMIC DNA]</scope>
    <source>
        <strain evidence="9">CN10</strain>
    </source>
</reference>
<evidence type="ECO:0000256" key="3">
    <source>
        <dbReference type="ARBA" id="ARBA00022989"/>
    </source>
</evidence>
<evidence type="ECO:0000256" key="2">
    <source>
        <dbReference type="ARBA" id="ARBA00022692"/>
    </source>
</evidence>
<feature type="transmembrane region" description="Helical" evidence="5">
    <location>
        <begin position="240"/>
        <end position="262"/>
    </location>
</feature>
<organism evidence="8 9">
    <name type="scientific">Crenobacter luteus</name>
    <dbReference type="NCBI Taxonomy" id="1452487"/>
    <lineage>
        <taxon>Bacteria</taxon>
        <taxon>Pseudomonadati</taxon>
        <taxon>Pseudomonadota</taxon>
        <taxon>Betaproteobacteria</taxon>
        <taxon>Neisseriales</taxon>
        <taxon>Neisseriaceae</taxon>
        <taxon>Crenobacter</taxon>
    </lineage>
</organism>
<name>A0A161SAP8_9NEIS</name>
<keyword evidence="5" id="KW-1003">Cell membrane</keyword>
<comment type="subunit">
    <text evidence="5">NDH-1 is composed of 14 different subunits. Subunits NuoA, H, J, K, L, M, N constitute the membrane sector of the complex.</text>
</comment>
<feature type="transmembrane region" description="Helical" evidence="5">
    <location>
        <begin position="129"/>
        <end position="148"/>
    </location>
</feature>
<feature type="transmembrane region" description="Helical" evidence="5">
    <location>
        <begin position="274"/>
        <end position="293"/>
    </location>
</feature>
<dbReference type="GO" id="GO:0042773">
    <property type="term" value="P:ATP synthesis coupled electron transport"/>
    <property type="evidence" value="ECO:0007669"/>
    <property type="project" value="InterPro"/>
</dbReference>
<evidence type="ECO:0000256" key="5">
    <source>
        <dbReference type="HAMAP-Rule" id="MF_00445"/>
    </source>
</evidence>
<keyword evidence="2 5" id="KW-0812">Transmembrane</keyword>
<proteinExistence type="inferred from homology"/>
<evidence type="ECO:0000256" key="6">
    <source>
        <dbReference type="RuleBase" id="RU000320"/>
    </source>
</evidence>
<keyword evidence="4 5" id="KW-0472">Membrane</keyword>
<evidence type="ECO:0000259" key="7">
    <source>
        <dbReference type="Pfam" id="PF00361"/>
    </source>
</evidence>
<feature type="domain" description="NADH:quinone oxidoreductase/Mrp antiporter transmembrane" evidence="7">
    <location>
        <begin position="125"/>
        <end position="419"/>
    </location>
</feature>
<protein>
    <recommendedName>
        <fullName evidence="5">NADH-quinone oxidoreductase subunit N</fullName>
        <ecNumber evidence="5">7.1.1.-</ecNumber>
    </recommendedName>
    <alternativeName>
        <fullName evidence="5">NADH dehydrogenase I subunit N</fullName>
    </alternativeName>
    <alternativeName>
        <fullName evidence="5">NDH-1 subunit N</fullName>
    </alternativeName>
</protein>
<evidence type="ECO:0000256" key="1">
    <source>
        <dbReference type="ARBA" id="ARBA00004127"/>
    </source>
</evidence>
<comment type="subcellular location">
    <subcellularLocation>
        <location evidence="5">Cell membrane</location>
        <topology evidence="5">Multi-pass membrane protein</topology>
    </subcellularLocation>
    <subcellularLocation>
        <location evidence="1">Endomembrane system</location>
        <topology evidence="1">Multi-pass membrane protein</topology>
    </subcellularLocation>
    <subcellularLocation>
        <location evidence="6">Membrane</location>
        <topology evidence="6">Multi-pass membrane protein</topology>
    </subcellularLocation>
</comment>
<comment type="catalytic activity">
    <reaction evidence="5">
        <text>a quinone + NADH + 5 H(+)(in) = a quinol + NAD(+) + 4 H(+)(out)</text>
        <dbReference type="Rhea" id="RHEA:57888"/>
        <dbReference type="ChEBI" id="CHEBI:15378"/>
        <dbReference type="ChEBI" id="CHEBI:24646"/>
        <dbReference type="ChEBI" id="CHEBI:57540"/>
        <dbReference type="ChEBI" id="CHEBI:57945"/>
        <dbReference type="ChEBI" id="CHEBI:132124"/>
    </reaction>
</comment>
<dbReference type="PRINTS" id="PR01434">
    <property type="entry name" value="NADHDHGNASE5"/>
</dbReference>
<dbReference type="OrthoDB" id="9768329at2"/>
<dbReference type="InterPro" id="IPR010096">
    <property type="entry name" value="NADH-Q_OxRdtase_suN/2"/>
</dbReference>
<keyword evidence="5" id="KW-0520">NAD</keyword>
<comment type="function">
    <text evidence="5">NDH-1 shuttles electrons from NADH, via FMN and iron-sulfur (Fe-S) centers, to quinones in the respiratory chain. The immediate electron acceptor for the enzyme in this species is believed to be ubiquinone. Couples the redox reaction to proton translocation (for every two electrons transferred, four hydrogen ions are translocated across the cytoplasmic membrane), and thus conserves the redox energy in a proton gradient.</text>
</comment>
<dbReference type="EC" id="7.1.1.-" evidence="5"/>
<dbReference type="Proteomes" id="UP000076625">
    <property type="component" value="Unassembled WGS sequence"/>
</dbReference>
<evidence type="ECO:0000256" key="4">
    <source>
        <dbReference type="ARBA" id="ARBA00023136"/>
    </source>
</evidence>
<evidence type="ECO:0000313" key="9">
    <source>
        <dbReference type="Proteomes" id="UP000076625"/>
    </source>
</evidence>
<keyword evidence="5" id="KW-0813">Transport</keyword>
<evidence type="ECO:0000313" key="8">
    <source>
        <dbReference type="EMBL" id="KZE32873.1"/>
    </source>
</evidence>
<keyword evidence="5" id="KW-0874">Quinone</keyword>
<dbReference type="NCBIfam" id="NF004442">
    <property type="entry name" value="PRK05777.1-5"/>
    <property type="match status" value="1"/>
</dbReference>
<keyword evidence="5" id="KW-1278">Translocase</keyword>
<dbReference type="PANTHER" id="PTHR22773">
    <property type="entry name" value="NADH DEHYDROGENASE"/>
    <property type="match status" value="1"/>
</dbReference>
<feature type="transmembrane region" description="Helical" evidence="5">
    <location>
        <begin position="369"/>
        <end position="389"/>
    </location>
</feature>
<comment type="caution">
    <text evidence="8">The sequence shown here is derived from an EMBL/GenBank/DDBJ whole genome shotgun (WGS) entry which is preliminary data.</text>
</comment>
<dbReference type="GO" id="GO:0008137">
    <property type="term" value="F:NADH dehydrogenase (ubiquinone) activity"/>
    <property type="evidence" value="ECO:0007669"/>
    <property type="project" value="InterPro"/>
</dbReference>
<dbReference type="GO" id="GO:0050136">
    <property type="term" value="F:NADH dehydrogenase (quinone) (non-electrogenic) activity"/>
    <property type="evidence" value="ECO:0007669"/>
    <property type="project" value="UniProtKB-UniRule"/>
</dbReference>
<feature type="transmembrane region" description="Helical" evidence="5">
    <location>
        <begin position="106"/>
        <end position="123"/>
    </location>
</feature>
<dbReference type="Pfam" id="PF00361">
    <property type="entry name" value="Proton_antipo_M"/>
    <property type="match status" value="1"/>
</dbReference>
<feature type="transmembrane region" description="Helical" evidence="5">
    <location>
        <begin position="12"/>
        <end position="31"/>
    </location>
</feature>
<dbReference type="AlphaFoldDB" id="A0A161SAP8"/>
<sequence length="484" mass="51745">MNWADLNLMPAAPELFLFSAVSVLLLLDLFVSDAKRGITYVLSLAILAVAAVLQLAVAEPYAIHTFSNTFVSDPLSTLVKLAMYATTFAVLVYSRQYCADRGIFKGEYFTLSLFALAGMNIMVSASHFLSLYMGLELLSLCLYALIALQRDSVPATESAMKYFVLGALASGLLLYGMSMVYGATGSLELAAVAKSIGAGSANQVLLVFGLVFIVAGLAFKLGAVPFHMWVPDVYQGSPTAVALMIGAAPKLAAFVFVLRFLVQGLGPLVADWQGMLAIVAVLSMAIGNITAIAQTNIKRMLAYSTISHMGFLLLGLIAGNADGYSAALFYTVVYVLMSLVGFGILLALSRAGFDCETLDDLKGLNQRNSWYALLMLLAMFSMAGIPPLLGFFAKFAVIMSVVNIGLVWLAVFAVVMSLIGAFYYLRVVKCIYFDDAVDTAPIVVRGDMKLLLSVNAVALLVLGAVPERLVALCVEAMKQSLTVL</sequence>
<feature type="transmembrane region" description="Helical" evidence="5">
    <location>
        <begin position="327"/>
        <end position="348"/>
    </location>
</feature>
<dbReference type="EMBL" id="LQQU01000017">
    <property type="protein sequence ID" value="KZE32873.1"/>
    <property type="molecule type" value="Genomic_DNA"/>
</dbReference>
<dbReference type="STRING" id="1452487.AVW16_10865"/>
<dbReference type="GO" id="GO:0005886">
    <property type="term" value="C:plasma membrane"/>
    <property type="evidence" value="ECO:0007669"/>
    <property type="project" value="UniProtKB-SubCell"/>
</dbReference>
<dbReference type="GO" id="GO:0012505">
    <property type="term" value="C:endomembrane system"/>
    <property type="evidence" value="ECO:0007669"/>
    <property type="project" value="UniProtKB-SubCell"/>
</dbReference>
<accession>A0A161SAP8</accession>
<keyword evidence="3 5" id="KW-1133">Transmembrane helix</keyword>
<gene>
    <name evidence="5" type="primary">nuoN</name>
    <name evidence="8" type="ORF">AVW16_10865</name>
</gene>
<dbReference type="NCBIfam" id="TIGR01770">
    <property type="entry name" value="NDH_I_N"/>
    <property type="match status" value="1"/>
</dbReference>
<feature type="transmembrane region" description="Helical" evidence="5">
    <location>
        <begin position="201"/>
        <end position="219"/>
    </location>
</feature>
<feature type="transmembrane region" description="Helical" evidence="5">
    <location>
        <begin position="160"/>
        <end position="181"/>
    </location>
</feature>
<feature type="transmembrane region" description="Helical" evidence="5">
    <location>
        <begin position="395"/>
        <end position="425"/>
    </location>
</feature>
<feature type="transmembrane region" description="Helical" evidence="5">
    <location>
        <begin position="38"/>
        <end position="57"/>
    </location>
</feature>
<dbReference type="RefSeq" id="WP_066611905.1">
    <property type="nucleotide sequence ID" value="NZ_LQQU01000017.1"/>
</dbReference>